<name>A0A517R8G2_9PLAN</name>
<evidence type="ECO:0008006" key="4">
    <source>
        <dbReference type="Google" id="ProtNLM"/>
    </source>
</evidence>
<dbReference type="OrthoDB" id="280880at2"/>
<feature type="signal peptide" evidence="1">
    <location>
        <begin position="1"/>
        <end position="21"/>
    </location>
</feature>
<gene>
    <name evidence="2" type="ORF">Pan241w_02450</name>
</gene>
<proteinExistence type="predicted"/>
<organism evidence="2 3">
    <name type="scientific">Gimesia alba</name>
    <dbReference type="NCBI Taxonomy" id="2527973"/>
    <lineage>
        <taxon>Bacteria</taxon>
        <taxon>Pseudomonadati</taxon>
        <taxon>Planctomycetota</taxon>
        <taxon>Planctomycetia</taxon>
        <taxon>Planctomycetales</taxon>
        <taxon>Planctomycetaceae</taxon>
        <taxon>Gimesia</taxon>
    </lineage>
</organism>
<keyword evidence="1" id="KW-0732">Signal</keyword>
<evidence type="ECO:0000313" key="3">
    <source>
        <dbReference type="Proteomes" id="UP000317171"/>
    </source>
</evidence>
<evidence type="ECO:0000256" key="1">
    <source>
        <dbReference type="SAM" id="SignalP"/>
    </source>
</evidence>
<keyword evidence="3" id="KW-1185">Reference proteome</keyword>
<dbReference type="RefSeq" id="WP_145209719.1">
    <property type="nucleotide sequence ID" value="NZ_CP036269.1"/>
</dbReference>
<evidence type="ECO:0000313" key="2">
    <source>
        <dbReference type="EMBL" id="QDT40189.1"/>
    </source>
</evidence>
<dbReference type="KEGG" id="gaz:Pan241w_02450"/>
<accession>A0A517R8G2</accession>
<protein>
    <recommendedName>
        <fullName evidence="4">Carboxypeptidase regulatory-like domain-containing protein</fullName>
    </recommendedName>
</protein>
<dbReference type="EMBL" id="CP036269">
    <property type="protein sequence ID" value="QDT40189.1"/>
    <property type="molecule type" value="Genomic_DNA"/>
</dbReference>
<sequence length="146" mass="15668" precursor="true">MWHNRLLLSCLFFCLVGCGGASENTLEVYPVTGSVTVDGEALPAVSVTFFPEKSTKGNGGFGATDESGKFTLKDRDQRDGVAEGTYRVLFTRLVKPDGTPIGNDQMAADVGAVNQLPDIYNDPSQSPVTATVGKTNEPFKFELKTK</sequence>
<feature type="chain" id="PRO_5021926514" description="Carboxypeptidase regulatory-like domain-containing protein" evidence="1">
    <location>
        <begin position="22"/>
        <end position="146"/>
    </location>
</feature>
<dbReference type="AlphaFoldDB" id="A0A517R8G2"/>
<dbReference type="Proteomes" id="UP000317171">
    <property type="component" value="Chromosome"/>
</dbReference>
<reference evidence="2 3" key="1">
    <citation type="submission" date="2019-02" db="EMBL/GenBank/DDBJ databases">
        <title>Deep-cultivation of Planctomycetes and their phenomic and genomic characterization uncovers novel biology.</title>
        <authorList>
            <person name="Wiegand S."/>
            <person name="Jogler M."/>
            <person name="Boedeker C."/>
            <person name="Pinto D."/>
            <person name="Vollmers J."/>
            <person name="Rivas-Marin E."/>
            <person name="Kohn T."/>
            <person name="Peeters S.H."/>
            <person name="Heuer A."/>
            <person name="Rast P."/>
            <person name="Oberbeckmann S."/>
            <person name="Bunk B."/>
            <person name="Jeske O."/>
            <person name="Meyerdierks A."/>
            <person name="Storesund J.E."/>
            <person name="Kallscheuer N."/>
            <person name="Luecker S."/>
            <person name="Lage O.M."/>
            <person name="Pohl T."/>
            <person name="Merkel B.J."/>
            <person name="Hornburger P."/>
            <person name="Mueller R.-W."/>
            <person name="Bruemmer F."/>
            <person name="Labrenz M."/>
            <person name="Spormann A.M."/>
            <person name="Op den Camp H."/>
            <person name="Overmann J."/>
            <person name="Amann R."/>
            <person name="Jetten M.S.M."/>
            <person name="Mascher T."/>
            <person name="Medema M.H."/>
            <person name="Devos D.P."/>
            <person name="Kaster A.-K."/>
            <person name="Ovreas L."/>
            <person name="Rohde M."/>
            <person name="Galperin M.Y."/>
            <person name="Jogler C."/>
        </authorList>
    </citation>
    <scope>NUCLEOTIDE SEQUENCE [LARGE SCALE GENOMIC DNA]</scope>
    <source>
        <strain evidence="2 3">Pan241w</strain>
    </source>
</reference>